<protein>
    <submittedName>
        <fullName evidence="1">DUF3237 domain-containing protein</fullName>
    </submittedName>
</protein>
<evidence type="ECO:0000313" key="1">
    <source>
        <dbReference type="EMBL" id="MCA2017154.1"/>
    </source>
</evidence>
<gene>
    <name evidence="1" type="ORF">LDJ79_13590</name>
</gene>
<name>A0ABS7YSE4_9VIBR</name>
<sequence>MFPEFEFSFRIEIKVDKPVVVSQSKTHGKRQLIPIASGIVSGAIEGKVLPGGIDSQIIDSEGLCHLSARYAVETKDGDTFYIENNGIRRIPQQWREKLFSDDMSFFNEIPKDEIYFKTTPTFEVYSDNLKWLTESLFVCSAARSATGVYLDMYRVK</sequence>
<dbReference type="PANTHER" id="PTHR37315">
    <property type="entry name" value="UPF0311 PROTEIN BLR7842"/>
    <property type="match status" value="1"/>
</dbReference>
<dbReference type="Proteomes" id="UP001199044">
    <property type="component" value="Unassembled WGS sequence"/>
</dbReference>
<dbReference type="InterPro" id="IPR020915">
    <property type="entry name" value="UPF0311"/>
</dbReference>
<comment type="caution">
    <text evidence="1">The sequence shown here is derived from an EMBL/GenBank/DDBJ whole genome shotgun (WGS) entry which is preliminary data.</text>
</comment>
<dbReference type="RefSeq" id="WP_225250953.1">
    <property type="nucleotide sequence ID" value="NZ_JAIWIU010000092.1"/>
</dbReference>
<organism evidence="1 2">
    <name type="scientific">Vibrio tritonius</name>
    <dbReference type="NCBI Taxonomy" id="1435069"/>
    <lineage>
        <taxon>Bacteria</taxon>
        <taxon>Pseudomonadati</taxon>
        <taxon>Pseudomonadota</taxon>
        <taxon>Gammaproteobacteria</taxon>
        <taxon>Vibrionales</taxon>
        <taxon>Vibrionaceae</taxon>
        <taxon>Vibrio</taxon>
    </lineage>
</organism>
<evidence type="ECO:0000313" key="2">
    <source>
        <dbReference type="Proteomes" id="UP001199044"/>
    </source>
</evidence>
<accession>A0ABS7YSE4</accession>
<reference evidence="2" key="1">
    <citation type="submission" date="2023-07" db="EMBL/GenBank/DDBJ databases">
        <title>Molecular identification of indigenous halophilic bacteria isolated from red sea cost, biodegradation of synthetic dyes and assessment of degraded metabolite toxicity.</title>
        <authorList>
            <person name="Chaieb K."/>
            <person name="Altayb H.N."/>
        </authorList>
    </citation>
    <scope>NUCLEOTIDE SEQUENCE [LARGE SCALE GENOMIC DNA]</scope>
    <source>
        <strain evidence="2">K20</strain>
    </source>
</reference>
<dbReference type="PANTHER" id="PTHR37315:SF1">
    <property type="entry name" value="UPF0311 PROTEIN BLR7842"/>
    <property type="match status" value="1"/>
</dbReference>
<dbReference type="Pfam" id="PF11578">
    <property type="entry name" value="DUF3237"/>
    <property type="match status" value="1"/>
</dbReference>
<proteinExistence type="predicted"/>
<dbReference type="Gene3D" id="2.40.160.20">
    <property type="match status" value="1"/>
</dbReference>
<keyword evidence="2" id="KW-1185">Reference proteome</keyword>
<dbReference type="EMBL" id="JAIWIU010000092">
    <property type="protein sequence ID" value="MCA2017154.1"/>
    <property type="molecule type" value="Genomic_DNA"/>
</dbReference>